<name>A0A378JPQ0_9GAMM</name>
<evidence type="ECO:0000313" key="1">
    <source>
        <dbReference type="EMBL" id="STX55576.1"/>
    </source>
</evidence>
<keyword evidence="2" id="KW-1185">Reference proteome</keyword>
<accession>A0A378JPQ0</accession>
<sequence>MKNKRYINLIYVPNMVQLNMKIITVNFYKSAQGRELVRDWLKELSKENKVIIGQDIKTVEFGWPLGMPLVRKLDKHLWEVRCQLMNKEIARILFTVKGETMVLLHGFIKKTQKTPSSDLDIAKERRDRVLSG</sequence>
<reference evidence="1 2" key="1">
    <citation type="submission" date="2018-06" db="EMBL/GenBank/DDBJ databases">
        <authorList>
            <consortium name="Pathogen Informatics"/>
            <person name="Doyle S."/>
        </authorList>
    </citation>
    <scope>NUCLEOTIDE SEQUENCE [LARGE SCALE GENOMIC DNA]</scope>
    <source>
        <strain evidence="1 2">NCTC13315</strain>
    </source>
</reference>
<dbReference type="Pfam" id="PF05973">
    <property type="entry name" value="Gp49"/>
    <property type="match status" value="1"/>
</dbReference>
<dbReference type="AlphaFoldDB" id="A0A378JPQ0"/>
<dbReference type="InterPro" id="IPR009241">
    <property type="entry name" value="HigB-like"/>
</dbReference>
<evidence type="ECO:0000313" key="2">
    <source>
        <dbReference type="Proteomes" id="UP000254968"/>
    </source>
</evidence>
<dbReference type="EMBL" id="UGNV01000003">
    <property type="protein sequence ID" value="STX55576.1"/>
    <property type="molecule type" value="Genomic_DNA"/>
</dbReference>
<dbReference type="Proteomes" id="UP000254968">
    <property type="component" value="Unassembled WGS sequence"/>
</dbReference>
<gene>
    <name evidence="1" type="ORF">NCTC13315_02947</name>
</gene>
<organism evidence="1 2">
    <name type="scientific">Legionella beliardensis</name>
    <dbReference type="NCBI Taxonomy" id="91822"/>
    <lineage>
        <taxon>Bacteria</taxon>
        <taxon>Pseudomonadati</taxon>
        <taxon>Pseudomonadota</taxon>
        <taxon>Gammaproteobacteria</taxon>
        <taxon>Legionellales</taxon>
        <taxon>Legionellaceae</taxon>
        <taxon>Legionella</taxon>
    </lineage>
</organism>
<proteinExistence type="predicted"/>
<protein>
    <submittedName>
        <fullName evidence="1">Phage-related protein</fullName>
    </submittedName>
</protein>